<accession>A0A4V1LMH4</accession>
<feature type="signal peptide" evidence="2">
    <location>
        <begin position="1"/>
        <end position="18"/>
    </location>
</feature>
<proteinExistence type="predicted"/>
<evidence type="ECO:0000313" key="4">
    <source>
        <dbReference type="Proteomes" id="UP000289792"/>
    </source>
</evidence>
<protein>
    <recommendedName>
        <fullName evidence="5">DUF4890 domain-containing protein</fullName>
    </recommendedName>
</protein>
<dbReference type="OrthoDB" id="956918at2"/>
<keyword evidence="4" id="KW-1185">Reference proteome</keyword>
<sequence length="160" mass="18923">MKKLIMILIAVATLQVSAQDQKREMKKQRMTSKMDYSPEEMAQLQSKKLTLKLDLDAKQQNEVSALLLEQAKLRQSKKEAYLKSKDKEETKTFSKEERFKMANARLDQQIEMKKKMKGILSTEQYEKWGKMTEERSRHGKKYHMHSMHKKDGMPQQKAKQ</sequence>
<evidence type="ECO:0000256" key="1">
    <source>
        <dbReference type="SAM" id="MobiDB-lite"/>
    </source>
</evidence>
<evidence type="ECO:0008006" key="5">
    <source>
        <dbReference type="Google" id="ProtNLM"/>
    </source>
</evidence>
<dbReference type="AlphaFoldDB" id="A0A4V1LMH4"/>
<gene>
    <name evidence="3" type="ORF">ESZ48_17320</name>
</gene>
<keyword evidence="2" id="KW-0732">Signal</keyword>
<dbReference type="Proteomes" id="UP000289792">
    <property type="component" value="Unassembled WGS sequence"/>
</dbReference>
<dbReference type="RefSeq" id="WP_129018761.1">
    <property type="nucleotide sequence ID" value="NZ_SDDZ01000016.1"/>
</dbReference>
<dbReference type="EMBL" id="SDDZ01000016">
    <property type="protein sequence ID" value="RXJ44569.1"/>
    <property type="molecule type" value="Genomic_DNA"/>
</dbReference>
<feature type="chain" id="PRO_5020870121" description="DUF4890 domain-containing protein" evidence="2">
    <location>
        <begin position="19"/>
        <end position="160"/>
    </location>
</feature>
<feature type="compositionally biased region" description="Basic residues" evidence="1">
    <location>
        <begin position="137"/>
        <end position="148"/>
    </location>
</feature>
<evidence type="ECO:0000256" key="2">
    <source>
        <dbReference type="SAM" id="SignalP"/>
    </source>
</evidence>
<comment type="caution">
    <text evidence="3">The sequence shown here is derived from an EMBL/GenBank/DDBJ whole genome shotgun (WGS) entry which is preliminary data.</text>
</comment>
<evidence type="ECO:0000313" key="3">
    <source>
        <dbReference type="EMBL" id="RXJ44569.1"/>
    </source>
</evidence>
<reference evidence="3 4" key="1">
    <citation type="submission" date="2019-01" db="EMBL/GenBank/DDBJ databases">
        <title>Genome sequence of the Antarctic species Gelidibacter gilvus ACAM 158(T).</title>
        <authorList>
            <person name="Bowman J.P."/>
        </authorList>
    </citation>
    <scope>NUCLEOTIDE SEQUENCE [LARGE SCALE GENOMIC DNA]</scope>
    <source>
        <strain evidence="3 4">IC158</strain>
    </source>
</reference>
<organism evidence="3 4">
    <name type="scientific">Gelidibacter gilvus</name>
    <dbReference type="NCBI Taxonomy" id="59602"/>
    <lineage>
        <taxon>Bacteria</taxon>
        <taxon>Pseudomonadati</taxon>
        <taxon>Bacteroidota</taxon>
        <taxon>Flavobacteriia</taxon>
        <taxon>Flavobacteriales</taxon>
        <taxon>Flavobacteriaceae</taxon>
        <taxon>Gelidibacter</taxon>
    </lineage>
</organism>
<name>A0A4V1LMH4_9FLAO</name>
<feature type="region of interest" description="Disordered" evidence="1">
    <location>
        <begin position="130"/>
        <end position="160"/>
    </location>
</feature>